<feature type="transmembrane region" description="Helical" evidence="1">
    <location>
        <begin position="75"/>
        <end position="103"/>
    </location>
</feature>
<gene>
    <name evidence="2" type="ORF">NL53_20575</name>
</gene>
<sequence>MYYKLPNFIFGLLILLWVFAMLLPDLFGEEPYRTGSMWINAGLIYMEKSIIFYPLYFSLGWWFSRYYQKKGDSRFKVLAAALIPLASAFPWNVLFVSTTLVLFKFAN</sequence>
<evidence type="ECO:0000313" key="3">
    <source>
        <dbReference type="Proteomes" id="UP000030520"/>
    </source>
</evidence>
<dbReference type="EMBL" id="JRWM01000059">
    <property type="protein sequence ID" value="KHA58677.1"/>
    <property type="molecule type" value="Genomic_DNA"/>
</dbReference>
<keyword evidence="1" id="KW-1133">Transmembrane helix</keyword>
<accession>A0ABR4Y6Q6</accession>
<proteinExistence type="predicted"/>
<evidence type="ECO:0000313" key="2">
    <source>
        <dbReference type="EMBL" id="KHA58677.1"/>
    </source>
</evidence>
<reference evidence="2 3" key="1">
    <citation type="submission" date="2014-10" db="EMBL/GenBank/DDBJ databases">
        <title>Genome sequencing of Vibrio variabilis T01.</title>
        <authorList>
            <person name="Chan K.-G."/>
            <person name="Mohamad N.I."/>
        </authorList>
    </citation>
    <scope>NUCLEOTIDE SEQUENCE [LARGE SCALE GENOMIC DNA]</scope>
    <source>
        <strain evidence="2 3">T01</strain>
    </source>
</reference>
<organism evidence="2 3">
    <name type="scientific">Vibrio variabilis</name>
    <dbReference type="NCBI Taxonomy" id="990271"/>
    <lineage>
        <taxon>Bacteria</taxon>
        <taxon>Pseudomonadati</taxon>
        <taxon>Pseudomonadota</taxon>
        <taxon>Gammaproteobacteria</taxon>
        <taxon>Vibrionales</taxon>
        <taxon>Vibrionaceae</taxon>
        <taxon>Vibrio</taxon>
    </lineage>
</organism>
<comment type="caution">
    <text evidence="2">The sequence shown here is derived from an EMBL/GenBank/DDBJ whole genome shotgun (WGS) entry which is preliminary data.</text>
</comment>
<keyword evidence="3" id="KW-1185">Reference proteome</keyword>
<keyword evidence="1" id="KW-0812">Transmembrane</keyword>
<feature type="transmembrane region" description="Helical" evidence="1">
    <location>
        <begin position="38"/>
        <end position="63"/>
    </location>
</feature>
<keyword evidence="1" id="KW-0472">Membrane</keyword>
<evidence type="ECO:0008006" key="4">
    <source>
        <dbReference type="Google" id="ProtNLM"/>
    </source>
</evidence>
<dbReference type="Proteomes" id="UP000030520">
    <property type="component" value="Unassembled WGS sequence"/>
</dbReference>
<protein>
    <recommendedName>
        <fullName evidence="4">Glycosyltransferase RgtA/B/C/D-like domain-containing protein</fullName>
    </recommendedName>
</protein>
<evidence type="ECO:0000256" key="1">
    <source>
        <dbReference type="SAM" id="Phobius"/>
    </source>
</evidence>
<name>A0ABR4Y6Q6_9VIBR</name>